<gene>
    <name evidence="2" type="ORF">B0H17DRAFT_1122788</name>
</gene>
<keyword evidence="1" id="KW-0175">Coiled coil</keyword>
<evidence type="ECO:0000313" key="2">
    <source>
        <dbReference type="EMBL" id="KAJ7601867.1"/>
    </source>
</evidence>
<proteinExistence type="predicted"/>
<accession>A0AAD7F7B6</accession>
<comment type="caution">
    <text evidence="2">The sequence shown here is derived from an EMBL/GenBank/DDBJ whole genome shotgun (WGS) entry which is preliminary data.</text>
</comment>
<reference evidence="2" key="1">
    <citation type="submission" date="2023-03" db="EMBL/GenBank/DDBJ databases">
        <title>Massive genome expansion in bonnet fungi (Mycena s.s.) driven by repeated elements and novel gene families across ecological guilds.</title>
        <authorList>
            <consortium name="Lawrence Berkeley National Laboratory"/>
            <person name="Harder C.B."/>
            <person name="Miyauchi S."/>
            <person name="Viragh M."/>
            <person name="Kuo A."/>
            <person name="Thoen E."/>
            <person name="Andreopoulos B."/>
            <person name="Lu D."/>
            <person name="Skrede I."/>
            <person name="Drula E."/>
            <person name="Henrissat B."/>
            <person name="Morin E."/>
            <person name="Kohler A."/>
            <person name="Barry K."/>
            <person name="LaButti K."/>
            <person name="Morin E."/>
            <person name="Salamov A."/>
            <person name="Lipzen A."/>
            <person name="Mereny Z."/>
            <person name="Hegedus B."/>
            <person name="Baldrian P."/>
            <person name="Stursova M."/>
            <person name="Weitz H."/>
            <person name="Taylor A."/>
            <person name="Grigoriev I.V."/>
            <person name="Nagy L.G."/>
            <person name="Martin F."/>
            <person name="Kauserud H."/>
        </authorList>
    </citation>
    <scope>NUCLEOTIDE SEQUENCE</scope>
    <source>
        <strain evidence="2">CBHHK067</strain>
    </source>
</reference>
<sequence length="295" mass="32880">MTSGAKKEKARKKARAQKLLEEEQQRVEVETAQRASCRAWPAHPDSRPFFDTSTLIFYDDDTPQLVFPPNHPAANCHPHLQSYIYGSLDDEPPPHLLPIRGAPIRRRNHRLFPQRREQRPFPKALPKRTVISAPHADILAIIPSHPLIVSPPLPPPREDHPPGLSLRPIDILGLWPLHHDDPIHPDEVPALDIPAPLICPCPADHLVLPVPTLPAQTAYGLVRSSLAVACAGEKAVLDAVSDKFHLLELPGDQLVFLCMLAEFVVLEPVFREFLHPAIANFAHGWVTHCLQDSFG</sequence>
<organism evidence="2 3">
    <name type="scientific">Mycena rosella</name>
    <name type="common">Pink bonnet</name>
    <name type="synonym">Agaricus rosellus</name>
    <dbReference type="NCBI Taxonomy" id="1033263"/>
    <lineage>
        <taxon>Eukaryota</taxon>
        <taxon>Fungi</taxon>
        <taxon>Dikarya</taxon>
        <taxon>Basidiomycota</taxon>
        <taxon>Agaricomycotina</taxon>
        <taxon>Agaricomycetes</taxon>
        <taxon>Agaricomycetidae</taxon>
        <taxon>Agaricales</taxon>
        <taxon>Marasmiineae</taxon>
        <taxon>Mycenaceae</taxon>
        <taxon>Mycena</taxon>
    </lineage>
</organism>
<dbReference type="EMBL" id="JARKIE010001470">
    <property type="protein sequence ID" value="KAJ7601867.1"/>
    <property type="molecule type" value="Genomic_DNA"/>
</dbReference>
<evidence type="ECO:0000256" key="1">
    <source>
        <dbReference type="SAM" id="Coils"/>
    </source>
</evidence>
<protein>
    <submittedName>
        <fullName evidence="2">Uncharacterized protein</fullName>
    </submittedName>
</protein>
<evidence type="ECO:0000313" key="3">
    <source>
        <dbReference type="Proteomes" id="UP001221757"/>
    </source>
</evidence>
<dbReference type="Proteomes" id="UP001221757">
    <property type="component" value="Unassembled WGS sequence"/>
</dbReference>
<feature type="coiled-coil region" evidence="1">
    <location>
        <begin position="6"/>
        <end position="33"/>
    </location>
</feature>
<name>A0AAD7F7B6_MYCRO</name>
<keyword evidence="3" id="KW-1185">Reference proteome</keyword>
<dbReference type="AlphaFoldDB" id="A0AAD7F7B6"/>